<protein>
    <submittedName>
        <fullName evidence="2">Acetyltransferase</fullName>
    </submittedName>
</protein>
<dbReference type="Gene3D" id="3.40.630.30">
    <property type="match status" value="1"/>
</dbReference>
<gene>
    <name evidence="2" type="ORF">AA0535_2803</name>
</gene>
<proteinExistence type="predicted"/>
<evidence type="ECO:0000313" key="3">
    <source>
        <dbReference type="Proteomes" id="UP001062776"/>
    </source>
</evidence>
<dbReference type="Proteomes" id="UP001062776">
    <property type="component" value="Unassembled WGS sequence"/>
</dbReference>
<evidence type="ECO:0000259" key="1">
    <source>
        <dbReference type="PROSITE" id="PS51186"/>
    </source>
</evidence>
<reference evidence="2" key="1">
    <citation type="submission" date="2013-04" db="EMBL/GenBank/DDBJ databases">
        <title>The genome sequencing project of 58 acetic acid bacteria.</title>
        <authorList>
            <person name="Okamoto-Kainuma A."/>
            <person name="Ishikawa M."/>
            <person name="Umino S."/>
            <person name="Koizumi Y."/>
            <person name="Shiwa Y."/>
            <person name="Yoshikawa H."/>
            <person name="Matsutani M."/>
            <person name="Matsushita K."/>
        </authorList>
    </citation>
    <scope>NUCLEOTIDE SEQUENCE</scope>
    <source>
        <strain evidence="2">NRIC 0535</strain>
    </source>
</reference>
<dbReference type="PROSITE" id="PS51186">
    <property type="entry name" value="GNAT"/>
    <property type="match status" value="1"/>
</dbReference>
<name>A0ABQ0Q693_9PROT</name>
<dbReference type="InterPro" id="IPR016181">
    <property type="entry name" value="Acyl_CoA_acyltransferase"/>
</dbReference>
<keyword evidence="3" id="KW-1185">Reference proteome</keyword>
<dbReference type="SUPFAM" id="SSF55729">
    <property type="entry name" value="Acyl-CoA N-acyltransferases (Nat)"/>
    <property type="match status" value="1"/>
</dbReference>
<dbReference type="Pfam" id="PF00583">
    <property type="entry name" value="Acetyltransf_1"/>
    <property type="match status" value="1"/>
</dbReference>
<dbReference type="CDD" id="cd04301">
    <property type="entry name" value="NAT_SF"/>
    <property type="match status" value="1"/>
</dbReference>
<sequence>MEPWLETVPERPTTEVTVEVTFLERLRPPPSAHIGWPESYRLERWHPGVEDYLALYRLVGAPHCWWMRYMMPHDTLHRIISSRQTEIWRLLGPEGVAGFFELDLHKPETPYLSYLGLVPGAQGKGLGRKLLTAAISHGWQKQTRVMRVNTCTADHPNALPTYKAAGFVPIMVEEEHWAVPNDLGLTLPAHLLAPRI</sequence>
<comment type="caution">
    <text evidence="2">The sequence shown here is derived from an EMBL/GenBank/DDBJ whole genome shotgun (WGS) entry which is preliminary data.</text>
</comment>
<dbReference type="RefSeq" id="WP_264817342.1">
    <property type="nucleotide sequence ID" value="NZ_BAPV01000061.1"/>
</dbReference>
<feature type="domain" description="N-acetyltransferase" evidence="1">
    <location>
        <begin position="40"/>
        <end position="188"/>
    </location>
</feature>
<dbReference type="InterPro" id="IPR000182">
    <property type="entry name" value="GNAT_dom"/>
</dbReference>
<organism evidence="2 3">
    <name type="scientific">Asaia krungthepensis NRIC 0535</name>
    <dbReference type="NCBI Taxonomy" id="1307925"/>
    <lineage>
        <taxon>Bacteria</taxon>
        <taxon>Pseudomonadati</taxon>
        <taxon>Pseudomonadota</taxon>
        <taxon>Alphaproteobacteria</taxon>
        <taxon>Acetobacterales</taxon>
        <taxon>Acetobacteraceae</taxon>
        <taxon>Asaia</taxon>
    </lineage>
</organism>
<dbReference type="EMBL" id="BAPV01000061">
    <property type="protein sequence ID" value="GBQ93343.1"/>
    <property type="molecule type" value="Genomic_DNA"/>
</dbReference>
<accession>A0ABQ0Q693</accession>
<evidence type="ECO:0000313" key="2">
    <source>
        <dbReference type="EMBL" id="GBQ93343.1"/>
    </source>
</evidence>